<dbReference type="Gene3D" id="2.60.40.420">
    <property type="entry name" value="Cupredoxins - blue copper proteins"/>
    <property type="match status" value="1"/>
</dbReference>
<dbReference type="InterPro" id="IPR008972">
    <property type="entry name" value="Cupredoxin"/>
</dbReference>
<feature type="chain" id="PRO_5044746439" description="Phytocyanin domain-containing protein" evidence="1">
    <location>
        <begin position="31"/>
        <end position="130"/>
    </location>
</feature>
<evidence type="ECO:0000313" key="4">
    <source>
        <dbReference type="Proteomes" id="UP001630127"/>
    </source>
</evidence>
<sequence length="130" mass="14168">MAIVASSCSTTYKFLCFFFILGLIALPSFAANCYVYWNTLDQPSAWTKEVTCNTDDALVFVYSEGIRAVYQVSPFLFDICAIVTIGEKGTWIGRGGSATTVTGLPKGTSYFIPANPVECDFGMKVQVTIN</sequence>
<keyword evidence="4" id="KW-1185">Reference proteome</keyword>
<dbReference type="EMBL" id="JBJUIK010000013">
    <property type="protein sequence ID" value="KAL3507682.1"/>
    <property type="molecule type" value="Genomic_DNA"/>
</dbReference>
<evidence type="ECO:0000256" key="1">
    <source>
        <dbReference type="SAM" id="SignalP"/>
    </source>
</evidence>
<name>A0ABD2YN16_9GENT</name>
<evidence type="ECO:0000313" key="3">
    <source>
        <dbReference type="EMBL" id="KAL3507682.1"/>
    </source>
</evidence>
<feature type="signal peptide" evidence="1">
    <location>
        <begin position="1"/>
        <end position="30"/>
    </location>
</feature>
<evidence type="ECO:0000259" key="2">
    <source>
        <dbReference type="Pfam" id="PF02298"/>
    </source>
</evidence>
<dbReference type="AlphaFoldDB" id="A0ABD2YN16"/>
<accession>A0ABD2YN16</accession>
<dbReference type="Pfam" id="PF02298">
    <property type="entry name" value="Cu_bind_like"/>
    <property type="match status" value="1"/>
</dbReference>
<gene>
    <name evidence="3" type="ORF">ACH5RR_033064</name>
</gene>
<dbReference type="Proteomes" id="UP001630127">
    <property type="component" value="Unassembled WGS sequence"/>
</dbReference>
<dbReference type="InterPro" id="IPR003245">
    <property type="entry name" value="Phytocyanin_dom"/>
</dbReference>
<keyword evidence="1" id="KW-0732">Signal</keyword>
<comment type="caution">
    <text evidence="3">The sequence shown here is derived from an EMBL/GenBank/DDBJ whole genome shotgun (WGS) entry which is preliminary data.</text>
</comment>
<feature type="domain" description="Phytocyanin" evidence="2">
    <location>
        <begin position="43"/>
        <end position="123"/>
    </location>
</feature>
<proteinExistence type="predicted"/>
<dbReference type="SUPFAM" id="SSF49503">
    <property type="entry name" value="Cupredoxins"/>
    <property type="match status" value="1"/>
</dbReference>
<organism evidence="3 4">
    <name type="scientific">Cinchona calisaya</name>
    <dbReference type="NCBI Taxonomy" id="153742"/>
    <lineage>
        <taxon>Eukaryota</taxon>
        <taxon>Viridiplantae</taxon>
        <taxon>Streptophyta</taxon>
        <taxon>Embryophyta</taxon>
        <taxon>Tracheophyta</taxon>
        <taxon>Spermatophyta</taxon>
        <taxon>Magnoliopsida</taxon>
        <taxon>eudicotyledons</taxon>
        <taxon>Gunneridae</taxon>
        <taxon>Pentapetalae</taxon>
        <taxon>asterids</taxon>
        <taxon>lamiids</taxon>
        <taxon>Gentianales</taxon>
        <taxon>Rubiaceae</taxon>
        <taxon>Cinchonoideae</taxon>
        <taxon>Cinchoneae</taxon>
        <taxon>Cinchona</taxon>
    </lineage>
</organism>
<reference evidence="3 4" key="1">
    <citation type="submission" date="2024-11" db="EMBL/GenBank/DDBJ databases">
        <title>A near-complete genome assembly of Cinchona calisaya.</title>
        <authorList>
            <person name="Lian D.C."/>
            <person name="Zhao X.W."/>
            <person name="Wei L."/>
        </authorList>
    </citation>
    <scope>NUCLEOTIDE SEQUENCE [LARGE SCALE GENOMIC DNA]</scope>
    <source>
        <tissue evidence="3">Nenye</tissue>
    </source>
</reference>
<protein>
    <recommendedName>
        <fullName evidence="2">Phytocyanin domain-containing protein</fullName>
    </recommendedName>
</protein>